<evidence type="ECO:0000313" key="2">
    <source>
        <dbReference type="Proteomes" id="UP000006681"/>
    </source>
</evidence>
<dbReference type="EMBL" id="CP002100">
    <property type="protein sequence ID" value="ADN51771.1"/>
    <property type="molecule type" value="Genomic_DNA"/>
</dbReference>
<reference evidence="2" key="2">
    <citation type="journal article" date="2010" name="Stand. Genomic Sci.">
        <title>Complete genome sequence of Vulcanisaeta distributa type strain (IC-017T).</title>
        <authorList>
            <person name="Mavromatis K."/>
            <person name="Sikorski J."/>
            <person name="Pabst E."/>
            <person name="Teshima H."/>
            <person name="Lapidus A."/>
            <person name="Lucas S."/>
            <person name="Nolan M."/>
            <person name="Glavina Del Rio T."/>
            <person name="Cheng J."/>
            <person name="Bruce D."/>
            <person name="Goodwin L."/>
            <person name="Pitluck S."/>
            <person name="Liolios K."/>
            <person name="Ivanova N."/>
            <person name="Mikhailova N."/>
            <person name="Pati A."/>
            <person name="Chen A."/>
            <person name="Palaniappan K."/>
            <person name="Land M."/>
            <person name="Hauser L."/>
            <person name="Chang Y."/>
            <person name="Jeffries C."/>
            <person name="Rohde M."/>
            <person name="Spring S."/>
            <person name="Goker M."/>
            <person name="Wirth R."/>
            <person name="Woyke T."/>
            <person name="Bristow J."/>
            <person name="Eisen J."/>
            <person name="Markowitz V."/>
            <person name="Hugenholtz P."/>
            <person name="Klenk H."/>
            <person name="Kyrpides N."/>
        </authorList>
    </citation>
    <scope>NUCLEOTIDE SEQUENCE [LARGE SCALE GENOMIC DNA]</scope>
    <source>
        <strain evidence="2">DSM 14429 / JCM 11212 / NBRC 100878 / IC-017</strain>
    </source>
</reference>
<dbReference type="GeneID" id="9753360"/>
<accession>E1QR81</accession>
<dbReference type="RefSeq" id="WP_013337496.1">
    <property type="nucleotide sequence ID" value="NC_014537.1"/>
</dbReference>
<evidence type="ECO:0000313" key="1">
    <source>
        <dbReference type="EMBL" id="ADN51771.1"/>
    </source>
</evidence>
<reference evidence="1 2" key="1">
    <citation type="journal article" date="2010" name="Stand. Genomic Sci.">
        <title>Complete genome sequence of Vulcanisaeta distributa type strain (IC-017).</title>
        <authorList>
            <person name="Mavromatis K."/>
            <person name="Sikorski J."/>
            <person name="Pabst E."/>
            <person name="Teshima H."/>
            <person name="Lapidus A."/>
            <person name="Lucas S."/>
            <person name="Nolan M."/>
            <person name="Glavina Del Rio T."/>
            <person name="Cheng J.F."/>
            <person name="Bruce D."/>
            <person name="Goodwin L."/>
            <person name="Pitluck S."/>
            <person name="Liolios K."/>
            <person name="Ivanova N."/>
            <person name="Mikhailova N."/>
            <person name="Pati A."/>
            <person name="Chen A."/>
            <person name="Palaniappan K."/>
            <person name="Land M."/>
            <person name="Hauser L."/>
            <person name="Chang Y.J."/>
            <person name="Jeffries C.D."/>
            <person name="Rohde M."/>
            <person name="Spring S."/>
            <person name="Goker M."/>
            <person name="Wirth R."/>
            <person name="Woyke T."/>
            <person name="Bristow J."/>
            <person name="Eisen J.A."/>
            <person name="Markowitz V."/>
            <person name="Hugenholtz P."/>
            <person name="Klenk H.P."/>
            <person name="Kyrpides N.C."/>
        </authorList>
    </citation>
    <scope>NUCLEOTIDE SEQUENCE [LARGE SCALE GENOMIC DNA]</scope>
    <source>
        <strain evidence="2">DSM 14429 / JCM 11212 / NBRC 100878 / IC-017</strain>
    </source>
</reference>
<proteinExistence type="predicted"/>
<dbReference type="HOGENOM" id="CLU_2327406_0_0_2"/>
<gene>
    <name evidence="1" type="ordered locus">Vdis_2404</name>
</gene>
<dbReference type="AlphaFoldDB" id="E1QR81"/>
<dbReference type="STRING" id="572478.Vdis_2404"/>
<dbReference type="Proteomes" id="UP000006681">
    <property type="component" value="Chromosome"/>
</dbReference>
<sequence length="98" mass="11085">MLINVLRSMGFRRSDDGDYWFKDYGNNVMLKVASQGLNEVEIELDMPMPTGINLQSLSNPEEVIKSIINSPITKDILQSLLHALSDLMSLRMIISMIN</sequence>
<dbReference type="OrthoDB" id="28535at2157"/>
<dbReference type="KEGG" id="vdi:Vdis_2404"/>
<dbReference type="eggNOG" id="arCOG13928">
    <property type="taxonomic scope" value="Archaea"/>
</dbReference>
<protein>
    <submittedName>
        <fullName evidence="1">Uncharacterized protein</fullName>
    </submittedName>
</protein>
<keyword evidence="2" id="KW-1185">Reference proteome</keyword>
<organism evidence="1 2">
    <name type="scientific">Vulcanisaeta distributa (strain DSM 14429 / JCM 11212 / NBRC 100878 / IC-017)</name>
    <dbReference type="NCBI Taxonomy" id="572478"/>
    <lineage>
        <taxon>Archaea</taxon>
        <taxon>Thermoproteota</taxon>
        <taxon>Thermoprotei</taxon>
        <taxon>Thermoproteales</taxon>
        <taxon>Thermoproteaceae</taxon>
        <taxon>Vulcanisaeta</taxon>
    </lineage>
</organism>
<name>E1QR81_VULDI</name>